<proteinExistence type="predicted"/>
<dbReference type="Proteomes" id="UP000887580">
    <property type="component" value="Unplaced"/>
</dbReference>
<name>A0AC35GRG3_9BILA</name>
<evidence type="ECO:0000313" key="2">
    <source>
        <dbReference type="WBParaSite" id="PS1159_v2.g8028.t1"/>
    </source>
</evidence>
<organism evidence="1 2">
    <name type="scientific">Panagrolaimus sp. PS1159</name>
    <dbReference type="NCBI Taxonomy" id="55785"/>
    <lineage>
        <taxon>Eukaryota</taxon>
        <taxon>Metazoa</taxon>
        <taxon>Ecdysozoa</taxon>
        <taxon>Nematoda</taxon>
        <taxon>Chromadorea</taxon>
        <taxon>Rhabditida</taxon>
        <taxon>Tylenchina</taxon>
        <taxon>Panagrolaimomorpha</taxon>
        <taxon>Panagrolaimoidea</taxon>
        <taxon>Panagrolaimidae</taxon>
        <taxon>Panagrolaimus</taxon>
    </lineage>
</organism>
<sequence length="149" mass="16437">MPGAGCLPGKHRPENRLQPPPPAQSSPKVAKKKAIHKKQKVKKATTKKKPKIKKTKGTYGNYIYRVLQQIHPGSSISSNAMSCLDSFVKDILERLASEASKVAQYNKKKTLSEKEIQTSTRLLLPGELSMHAISEATKAITKFNTANNK</sequence>
<dbReference type="WBParaSite" id="PS1159_v2.g8028.t1">
    <property type="protein sequence ID" value="PS1159_v2.g8028.t1"/>
    <property type="gene ID" value="PS1159_v2.g8028"/>
</dbReference>
<evidence type="ECO:0000313" key="1">
    <source>
        <dbReference type="Proteomes" id="UP000887580"/>
    </source>
</evidence>
<protein>
    <submittedName>
        <fullName evidence="2">Histone H2A/H2B/H3 domain-containing protein</fullName>
    </submittedName>
</protein>
<reference evidence="2" key="1">
    <citation type="submission" date="2022-11" db="UniProtKB">
        <authorList>
            <consortium name="WormBaseParasite"/>
        </authorList>
    </citation>
    <scope>IDENTIFICATION</scope>
</reference>
<accession>A0AC35GRG3</accession>